<dbReference type="EMBL" id="LUGG01000022">
    <property type="protein sequence ID" value="OBZ68022.1"/>
    <property type="molecule type" value="Genomic_DNA"/>
</dbReference>
<organism evidence="5 6">
    <name type="scientific">Grifola frondosa</name>
    <name type="common">Maitake</name>
    <name type="synonym">Polyporus frondosus</name>
    <dbReference type="NCBI Taxonomy" id="5627"/>
    <lineage>
        <taxon>Eukaryota</taxon>
        <taxon>Fungi</taxon>
        <taxon>Dikarya</taxon>
        <taxon>Basidiomycota</taxon>
        <taxon>Agaricomycotina</taxon>
        <taxon>Agaricomycetes</taxon>
        <taxon>Polyporales</taxon>
        <taxon>Grifolaceae</taxon>
        <taxon>Grifola</taxon>
    </lineage>
</organism>
<dbReference type="PANTHER" id="PTHR24346">
    <property type="entry name" value="MAP/MICROTUBULE AFFINITY-REGULATING KINASE"/>
    <property type="match status" value="1"/>
</dbReference>
<comment type="caution">
    <text evidence="5">The sequence shown here is derived from an EMBL/GenBank/DDBJ whole genome shotgun (WGS) entry which is preliminary data.</text>
</comment>
<protein>
    <submittedName>
        <fullName evidence="5">Serine/threonine-protein kinase PSK2</fullName>
    </submittedName>
</protein>
<evidence type="ECO:0000256" key="3">
    <source>
        <dbReference type="SAM" id="MobiDB-lite"/>
    </source>
</evidence>
<keyword evidence="2" id="KW-0067">ATP-binding</keyword>
<dbReference type="SUPFAM" id="SSF56112">
    <property type="entry name" value="Protein kinase-like (PK-like)"/>
    <property type="match status" value="2"/>
</dbReference>
<feature type="compositionally biased region" description="Low complexity" evidence="3">
    <location>
        <begin position="61"/>
        <end position="78"/>
    </location>
</feature>
<dbReference type="Gene3D" id="3.30.200.20">
    <property type="entry name" value="Phosphorylase Kinase, domain 1"/>
    <property type="match status" value="1"/>
</dbReference>
<evidence type="ECO:0000259" key="4">
    <source>
        <dbReference type="PROSITE" id="PS50011"/>
    </source>
</evidence>
<keyword evidence="5" id="KW-0808">Transferase</keyword>
<dbReference type="GO" id="GO:0004674">
    <property type="term" value="F:protein serine/threonine kinase activity"/>
    <property type="evidence" value="ECO:0007669"/>
    <property type="project" value="TreeGrafter"/>
</dbReference>
<feature type="domain" description="Protein kinase" evidence="4">
    <location>
        <begin position="1"/>
        <end position="325"/>
    </location>
</feature>
<dbReference type="PANTHER" id="PTHR24346:SF72">
    <property type="entry name" value="CAMK PROTEIN KINASE"/>
    <property type="match status" value="1"/>
</dbReference>
<dbReference type="OMA" id="IIRGQVY"/>
<feature type="region of interest" description="Disordered" evidence="3">
    <location>
        <begin position="45"/>
        <end position="81"/>
    </location>
</feature>
<proteinExistence type="predicted"/>
<evidence type="ECO:0000256" key="2">
    <source>
        <dbReference type="ARBA" id="ARBA00022840"/>
    </source>
</evidence>
<dbReference type="PROSITE" id="PS00108">
    <property type="entry name" value="PROTEIN_KINASE_ST"/>
    <property type="match status" value="1"/>
</dbReference>
<dbReference type="GO" id="GO:0035556">
    <property type="term" value="P:intracellular signal transduction"/>
    <property type="evidence" value="ECO:0007669"/>
    <property type="project" value="TreeGrafter"/>
</dbReference>
<keyword evidence="1" id="KW-0547">Nucleotide-binding</keyword>
<dbReference type="Pfam" id="PF00069">
    <property type="entry name" value="Pkinase"/>
    <property type="match status" value="1"/>
</dbReference>
<evidence type="ECO:0000313" key="6">
    <source>
        <dbReference type="Proteomes" id="UP000092993"/>
    </source>
</evidence>
<gene>
    <name evidence="5" type="primary">PSK2</name>
    <name evidence="5" type="ORF">A0H81_11994</name>
</gene>
<dbReference type="GO" id="GO:0005524">
    <property type="term" value="F:ATP binding"/>
    <property type="evidence" value="ECO:0007669"/>
    <property type="project" value="UniProtKB-KW"/>
</dbReference>
<dbReference type="GO" id="GO:0045719">
    <property type="term" value="P:negative regulation of glycogen biosynthetic process"/>
    <property type="evidence" value="ECO:0007669"/>
    <property type="project" value="TreeGrafter"/>
</dbReference>
<keyword evidence="5" id="KW-0418">Kinase</keyword>
<dbReference type="GO" id="GO:0005634">
    <property type="term" value="C:nucleus"/>
    <property type="evidence" value="ECO:0007669"/>
    <property type="project" value="TreeGrafter"/>
</dbReference>
<dbReference type="SMART" id="SM00220">
    <property type="entry name" value="S_TKc"/>
    <property type="match status" value="1"/>
</dbReference>
<keyword evidence="6" id="KW-1185">Reference proteome</keyword>
<accession>A0A1C7LTN4</accession>
<dbReference type="InterPro" id="IPR011009">
    <property type="entry name" value="Kinase-like_dom_sf"/>
</dbReference>
<dbReference type="AlphaFoldDB" id="A0A1C7LTN4"/>
<dbReference type="OrthoDB" id="10252171at2759"/>
<evidence type="ECO:0000313" key="5">
    <source>
        <dbReference type="EMBL" id="OBZ68022.1"/>
    </source>
</evidence>
<dbReference type="InterPro" id="IPR008271">
    <property type="entry name" value="Ser/Thr_kinase_AS"/>
</dbReference>
<evidence type="ECO:0000256" key="1">
    <source>
        <dbReference type="ARBA" id="ARBA00022741"/>
    </source>
</evidence>
<dbReference type="GO" id="GO:0005829">
    <property type="term" value="C:cytosol"/>
    <property type="evidence" value="ECO:0007669"/>
    <property type="project" value="TreeGrafter"/>
</dbReference>
<name>A0A1C7LTN4_GRIFR</name>
<dbReference type="Gene3D" id="1.10.510.10">
    <property type="entry name" value="Transferase(Phosphotransferase) domain 1"/>
    <property type="match status" value="1"/>
</dbReference>
<reference evidence="5 6" key="1">
    <citation type="submission" date="2016-03" db="EMBL/GenBank/DDBJ databases">
        <title>Whole genome sequencing of Grifola frondosa 9006-11.</title>
        <authorList>
            <person name="Min B."/>
            <person name="Park H."/>
            <person name="Kim J.-G."/>
            <person name="Cho H."/>
            <person name="Oh Y.-L."/>
            <person name="Kong W.-S."/>
            <person name="Choi I.-G."/>
        </authorList>
    </citation>
    <scope>NUCLEOTIDE SEQUENCE [LARGE SCALE GENOMIC DNA]</scope>
    <source>
        <strain evidence="5 6">9006-11</strain>
    </source>
</reference>
<sequence length="335" mass="37473">MFGKVPTEVMLLSLVNHENVVKCLDLYEDEVYFYLVQELHGSPWESRKKKKSKQVTAPGKLVVPTPSATPLLTPSPSVESTLDSILHTPPQACIDNDDNFPSGSQEHSLCEPSSLASDTPDMDMLAPLEIPQIFLKPPPVAEPRPNFSRRASHDLFECIEQSKHKRLSENQARYVFAQVVEAVYYLDTQGITHCDIKDENLVIDSDLKVKLIDFGSAVVADPSTPRPYYTLFFGTTAYASSEILLKKPYRAPPAEVWTLGVLLSYLLTGHSPFPTEQDAKDGRVIVREPKSGRLSRAAVALMARCLEKDPERRADIMEVRGHRWLHGALERGGYE</sequence>
<dbReference type="PROSITE" id="PS50011">
    <property type="entry name" value="PROTEIN_KINASE_DOM"/>
    <property type="match status" value="1"/>
</dbReference>
<dbReference type="Proteomes" id="UP000092993">
    <property type="component" value="Unassembled WGS sequence"/>
</dbReference>
<dbReference type="InterPro" id="IPR000719">
    <property type="entry name" value="Prot_kinase_dom"/>
</dbReference>
<dbReference type="STRING" id="5627.A0A1C7LTN4"/>